<protein>
    <submittedName>
        <fullName evidence="1">Uncharacterized protein</fullName>
    </submittedName>
</protein>
<name>A0A252A6K2_9PROT</name>
<comment type="caution">
    <text evidence="1">The sequence shown here is derived from an EMBL/GenBank/DDBJ whole genome shotgun (WGS) entry which is preliminary data.</text>
</comment>
<evidence type="ECO:0000313" key="2">
    <source>
        <dbReference type="Proteomes" id="UP000194639"/>
    </source>
</evidence>
<reference evidence="1 2" key="1">
    <citation type="submission" date="2014-06" db="EMBL/GenBank/DDBJ databases">
        <authorList>
            <person name="Ju J."/>
            <person name="Zhang J."/>
        </authorList>
    </citation>
    <scope>NUCLEOTIDE SEQUENCE [LARGE SCALE GENOMIC DNA]</scope>
    <source>
        <strain evidence="1">DmW_045</strain>
    </source>
</reference>
<dbReference type="Proteomes" id="UP000194639">
    <property type="component" value="Unassembled WGS sequence"/>
</dbReference>
<gene>
    <name evidence="1" type="ORF">HK12_09530</name>
</gene>
<organism evidence="1 2">
    <name type="scientific">Acetobacter orientalis</name>
    <dbReference type="NCBI Taxonomy" id="146474"/>
    <lineage>
        <taxon>Bacteria</taxon>
        <taxon>Pseudomonadati</taxon>
        <taxon>Pseudomonadota</taxon>
        <taxon>Alphaproteobacteria</taxon>
        <taxon>Acetobacterales</taxon>
        <taxon>Acetobacteraceae</taxon>
        <taxon>Acetobacter</taxon>
    </lineage>
</organism>
<dbReference type="EMBL" id="JOMO01000004">
    <property type="protein sequence ID" value="OUI85183.1"/>
    <property type="molecule type" value="Genomic_DNA"/>
</dbReference>
<accession>A0A252A6K2</accession>
<evidence type="ECO:0000313" key="1">
    <source>
        <dbReference type="EMBL" id="OUI85183.1"/>
    </source>
</evidence>
<dbReference type="AlphaFoldDB" id="A0A252A6K2"/>
<sequence>MGRNNQLAHCLIRAGVTRMVKLLTTLSQAKNFLNTLSKGQGISGRASAPHTPCVKAGFLPGATYPNGTPVAAIAAVQEFGAVSHHKTGHGYAVQVTPPRPFLRPALQQDAPHWAKVFQQAFVQNYSVLPLPQTQNAALQATGAAMQASIVRAIQAVQTPPNAPSTLRHKKTQKPLVESGRLLKSVSYTVQS</sequence>
<proteinExistence type="predicted"/>